<dbReference type="GO" id="GO:0019878">
    <property type="term" value="P:lysine biosynthetic process via aminoadipic acid"/>
    <property type="evidence" value="ECO:0007669"/>
    <property type="project" value="TreeGrafter"/>
</dbReference>
<dbReference type="PANTHER" id="PTHR12215:SF10">
    <property type="entry name" value="L-AMINOADIPATE-SEMIALDEHYDE DEHYDROGENASE-PHOSPHOPANTETHEINYL TRANSFERASE"/>
    <property type="match status" value="1"/>
</dbReference>
<dbReference type="InterPro" id="IPR050559">
    <property type="entry name" value="P-Pant_transferase_sf"/>
</dbReference>
<protein>
    <submittedName>
        <fullName evidence="4">4'-phosphopantetheinyl transferase superfamily protein</fullName>
    </submittedName>
</protein>
<dbReference type="PANTHER" id="PTHR12215">
    <property type="entry name" value="PHOSPHOPANTETHEINE TRANSFERASE"/>
    <property type="match status" value="1"/>
</dbReference>
<dbReference type="GO" id="GO:0000287">
    <property type="term" value="F:magnesium ion binding"/>
    <property type="evidence" value="ECO:0007669"/>
    <property type="project" value="InterPro"/>
</dbReference>
<dbReference type="EMBL" id="SGXF01000004">
    <property type="protein sequence ID" value="RZS94325.1"/>
    <property type="molecule type" value="Genomic_DNA"/>
</dbReference>
<evidence type="ECO:0000256" key="2">
    <source>
        <dbReference type="ARBA" id="ARBA00022679"/>
    </source>
</evidence>
<keyword evidence="2 4" id="KW-0808">Transferase</keyword>
<evidence type="ECO:0000313" key="4">
    <source>
        <dbReference type="EMBL" id="RZS94325.1"/>
    </source>
</evidence>
<dbReference type="InterPro" id="IPR037143">
    <property type="entry name" value="4-PPantetheinyl_Trfase_dom_sf"/>
</dbReference>
<proteinExistence type="inferred from homology"/>
<comment type="similarity">
    <text evidence="1">Belongs to the P-Pant transferase superfamily. Gsp/Sfp/HetI/AcpT family.</text>
</comment>
<dbReference type="Pfam" id="PF01648">
    <property type="entry name" value="ACPS"/>
    <property type="match status" value="1"/>
</dbReference>
<dbReference type="RefSeq" id="WP_130435444.1">
    <property type="nucleotide sequence ID" value="NZ_SGXF01000004.1"/>
</dbReference>
<evidence type="ECO:0000313" key="5">
    <source>
        <dbReference type="Proteomes" id="UP000292927"/>
    </source>
</evidence>
<dbReference type="GO" id="GO:0008897">
    <property type="term" value="F:holo-[acyl-carrier-protein] synthase activity"/>
    <property type="evidence" value="ECO:0007669"/>
    <property type="project" value="InterPro"/>
</dbReference>
<keyword evidence="5" id="KW-1185">Reference proteome</keyword>
<evidence type="ECO:0000256" key="1">
    <source>
        <dbReference type="ARBA" id="ARBA00010990"/>
    </source>
</evidence>
<sequence length="200" mass="22617">MKTGIYWYSTTEKKKTEELLEIAAARYWGAAEKGENRRLVRPAGGKPRFINAPGKEFSVSHSGDWWVCALADRPVGIDLQQHTRLKGEEPDAAASRYGRMAARFFHPEEKEYVLEKDVYRRFFRIWAAKESYVKYTGQGINSDFGKFSVLPEGGFRLEEKAGKTLSWRAAGAWFIQVPAPPGYTLCFCSAGKAEVTVSEF</sequence>
<dbReference type="SUPFAM" id="SSF56214">
    <property type="entry name" value="4'-phosphopantetheinyl transferase"/>
    <property type="match status" value="2"/>
</dbReference>
<reference evidence="4 5" key="1">
    <citation type="submission" date="2019-02" db="EMBL/GenBank/DDBJ databases">
        <title>Genomic Encyclopedia of Type Strains, Phase IV (KMG-IV): sequencing the most valuable type-strain genomes for metagenomic binning, comparative biology and taxonomic classification.</title>
        <authorList>
            <person name="Goeker M."/>
        </authorList>
    </citation>
    <scope>NUCLEOTIDE SEQUENCE [LARGE SCALE GENOMIC DNA]</scope>
    <source>
        <strain evidence="4 5">DSM 29486</strain>
    </source>
</reference>
<organism evidence="4 5">
    <name type="scientific">Cuneatibacter caecimuris</name>
    <dbReference type="NCBI Taxonomy" id="1796618"/>
    <lineage>
        <taxon>Bacteria</taxon>
        <taxon>Bacillati</taxon>
        <taxon>Bacillota</taxon>
        <taxon>Clostridia</taxon>
        <taxon>Lachnospirales</taxon>
        <taxon>Lachnospiraceae</taxon>
        <taxon>Cuneatibacter</taxon>
    </lineage>
</organism>
<gene>
    <name evidence="4" type="ORF">EV209_2165</name>
</gene>
<dbReference type="OrthoDB" id="9808281at2"/>
<accession>A0A4Q7P3D2</accession>
<dbReference type="Gene3D" id="3.90.470.20">
    <property type="entry name" value="4'-phosphopantetheinyl transferase domain"/>
    <property type="match status" value="1"/>
</dbReference>
<feature type="domain" description="4'-phosphopantetheinyl transferase" evidence="3">
    <location>
        <begin position="74"/>
        <end position="168"/>
    </location>
</feature>
<dbReference type="Proteomes" id="UP000292927">
    <property type="component" value="Unassembled WGS sequence"/>
</dbReference>
<dbReference type="GO" id="GO:0005829">
    <property type="term" value="C:cytosol"/>
    <property type="evidence" value="ECO:0007669"/>
    <property type="project" value="TreeGrafter"/>
</dbReference>
<dbReference type="InterPro" id="IPR008278">
    <property type="entry name" value="4-PPantetheinyl_Trfase_dom"/>
</dbReference>
<name>A0A4Q7P3D2_9FIRM</name>
<comment type="caution">
    <text evidence="4">The sequence shown here is derived from an EMBL/GenBank/DDBJ whole genome shotgun (WGS) entry which is preliminary data.</text>
</comment>
<evidence type="ECO:0000259" key="3">
    <source>
        <dbReference type="Pfam" id="PF01648"/>
    </source>
</evidence>
<dbReference type="AlphaFoldDB" id="A0A4Q7P3D2"/>